<gene>
    <name evidence="1" type="ORF">GXY_16359</name>
</gene>
<evidence type="ECO:0000313" key="1">
    <source>
        <dbReference type="EMBL" id="EFG82800.1"/>
    </source>
</evidence>
<accession>D5QJD8</accession>
<sequence length="38" mass="4279">MTVAACSVRAEMQTRDNDRKVHIPALLMTGSYGIRWSI</sequence>
<dbReference type="EMBL" id="ADTV01000069">
    <property type="protein sequence ID" value="EFG82800.1"/>
    <property type="molecule type" value="Genomic_DNA"/>
</dbReference>
<dbReference type="AlphaFoldDB" id="D5QJD8"/>
<proteinExistence type="predicted"/>
<dbReference type="Proteomes" id="UP000006468">
    <property type="component" value="Chromosome"/>
</dbReference>
<organism evidence="1 2">
    <name type="scientific">Novacetimonas hansenii ATCC 23769</name>
    <dbReference type="NCBI Taxonomy" id="714995"/>
    <lineage>
        <taxon>Bacteria</taxon>
        <taxon>Pseudomonadati</taxon>
        <taxon>Pseudomonadota</taxon>
        <taxon>Alphaproteobacteria</taxon>
        <taxon>Acetobacterales</taxon>
        <taxon>Acetobacteraceae</taxon>
        <taxon>Novacetimonas</taxon>
    </lineage>
</organism>
<evidence type="ECO:0000313" key="2">
    <source>
        <dbReference type="Proteomes" id="UP000006468"/>
    </source>
</evidence>
<name>D5QJD8_NOVHA</name>
<protein>
    <submittedName>
        <fullName evidence="1">Uncharacterized protein</fullName>
    </submittedName>
</protein>
<dbReference type="HOGENOM" id="CLU_3329052_0_0_5"/>
<reference evidence="1 2" key="1">
    <citation type="journal article" date="2010" name="J. Bacteriol.">
        <title>Genome sequence of a cellulose-producing bacterium, Gluconacetobacter hansenii ATCC 23769.</title>
        <authorList>
            <person name="Iyer P.R."/>
            <person name="Geib S.M."/>
            <person name="Catchmark J."/>
            <person name="Kao T.H."/>
            <person name="Tien M."/>
        </authorList>
    </citation>
    <scope>NUCLEOTIDE SEQUENCE [LARGE SCALE GENOMIC DNA]</scope>
    <source>
        <strain evidence="1 2">ATCC 23769</strain>
    </source>
</reference>
<comment type="caution">
    <text evidence="1">The sequence shown here is derived from an EMBL/GenBank/DDBJ whole genome shotgun (WGS) entry which is preliminary data.</text>
</comment>